<reference evidence="2" key="1">
    <citation type="journal article" date="2019" name="Sci. Rep.">
        <title>Draft genome of Tanacetum cinerariifolium, the natural source of mosquito coil.</title>
        <authorList>
            <person name="Yamashiro T."/>
            <person name="Shiraishi A."/>
            <person name="Satake H."/>
            <person name="Nakayama K."/>
        </authorList>
    </citation>
    <scope>NUCLEOTIDE SEQUENCE</scope>
</reference>
<comment type="caution">
    <text evidence="2">The sequence shown here is derived from an EMBL/GenBank/DDBJ whole genome shotgun (WGS) entry which is preliminary data.</text>
</comment>
<feature type="region of interest" description="Disordered" evidence="1">
    <location>
        <begin position="280"/>
        <end position="315"/>
    </location>
</feature>
<gene>
    <name evidence="2" type="ORF">Tci_012259</name>
</gene>
<evidence type="ECO:0000313" key="2">
    <source>
        <dbReference type="EMBL" id="GEU40281.1"/>
    </source>
</evidence>
<dbReference type="AlphaFoldDB" id="A0A6L2JT84"/>
<name>A0A6L2JT84_TANCI</name>
<evidence type="ECO:0008006" key="3">
    <source>
        <dbReference type="Google" id="ProtNLM"/>
    </source>
</evidence>
<organism evidence="2">
    <name type="scientific">Tanacetum cinerariifolium</name>
    <name type="common">Dalmatian daisy</name>
    <name type="synonym">Chrysanthemum cinerariifolium</name>
    <dbReference type="NCBI Taxonomy" id="118510"/>
    <lineage>
        <taxon>Eukaryota</taxon>
        <taxon>Viridiplantae</taxon>
        <taxon>Streptophyta</taxon>
        <taxon>Embryophyta</taxon>
        <taxon>Tracheophyta</taxon>
        <taxon>Spermatophyta</taxon>
        <taxon>Magnoliopsida</taxon>
        <taxon>eudicotyledons</taxon>
        <taxon>Gunneridae</taxon>
        <taxon>Pentapetalae</taxon>
        <taxon>asterids</taxon>
        <taxon>campanulids</taxon>
        <taxon>Asterales</taxon>
        <taxon>Asteraceae</taxon>
        <taxon>Asteroideae</taxon>
        <taxon>Anthemideae</taxon>
        <taxon>Anthemidinae</taxon>
        <taxon>Tanacetum</taxon>
    </lineage>
</organism>
<sequence>MAASTLKLTVGQLRRVKSHVEDVKAGMSKDMSGQESLALSWRNGARPSSQGTKETPRKLVYIDSEKEALDGSMTKGFSDRFSIKFTGTSDTRSATHSPGKGQKGLSKGKEPSRLRRPKPTSFTPRIPHFKYYRRAKLPRNIMVYEGNKDPKDHLSIFSAAAEQEEWPLPIWCKMFHQTIGGAARNWFDDLDPKSVEKFKELSHKFLEEFSLQKRYAKDPIEIYGIKRRQNEAFMHGHGHSELAKKLNDKIPKMVDEMFERVRAFLQGEMAAGLAEMIRPFQGDKGNTRPVWSKGQERTRNRNGPRERNLKSGNQRRNDVKVINMIARGRNRKRPYEEERSSLTEELTFLAILWNGLTDEPIVLEGMIEGHQNRRIHVDSKSSSEIMVLKRNISLLRVYRPMGNHVRGRKEQTMLVEFVIVKCRSPYNILVIRTRMRSPNTVVSTIHSMIKFPTERGVVTMKTSRETLWEYRQLEKCWARGKKHNGVSTWNKCKEYENKHYCKQGTTLDRDLKTSIEGKSVLLAKGRDSQKGPVP</sequence>
<feature type="region of interest" description="Disordered" evidence="1">
    <location>
        <begin position="88"/>
        <end position="123"/>
    </location>
</feature>
<protein>
    <recommendedName>
        <fullName evidence="3">Reverse transcriptase domain-containing protein</fullName>
    </recommendedName>
</protein>
<dbReference type="PANTHER" id="PTHR33223:SF11">
    <property type="entry name" value="ELEMENT PROTEIN, PUTATIVE-RELATED"/>
    <property type="match status" value="1"/>
</dbReference>
<feature type="region of interest" description="Disordered" evidence="1">
    <location>
        <begin position="25"/>
        <end position="56"/>
    </location>
</feature>
<proteinExistence type="predicted"/>
<evidence type="ECO:0000256" key="1">
    <source>
        <dbReference type="SAM" id="MobiDB-lite"/>
    </source>
</evidence>
<dbReference type="EMBL" id="BKCJ010001282">
    <property type="protein sequence ID" value="GEU40281.1"/>
    <property type="molecule type" value="Genomic_DNA"/>
</dbReference>
<feature type="compositionally biased region" description="Basic and acidic residues" evidence="1">
    <location>
        <begin position="294"/>
        <end position="315"/>
    </location>
</feature>
<dbReference type="PANTHER" id="PTHR33223">
    <property type="entry name" value="CCHC-TYPE DOMAIN-CONTAINING PROTEIN"/>
    <property type="match status" value="1"/>
</dbReference>
<accession>A0A6L2JT84</accession>